<evidence type="ECO:0000313" key="1">
    <source>
        <dbReference type="EMBL" id="KAK7688414.1"/>
    </source>
</evidence>
<protein>
    <submittedName>
        <fullName evidence="1">Uncharacterized protein</fullName>
    </submittedName>
</protein>
<comment type="caution">
    <text evidence="1">The sequence shown here is derived from an EMBL/GenBank/DDBJ whole genome shotgun (WGS) entry which is preliminary data.</text>
</comment>
<organism evidence="1 2">
    <name type="scientific">Cerrena zonata</name>
    <dbReference type="NCBI Taxonomy" id="2478898"/>
    <lineage>
        <taxon>Eukaryota</taxon>
        <taxon>Fungi</taxon>
        <taxon>Dikarya</taxon>
        <taxon>Basidiomycota</taxon>
        <taxon>Agaricomycotina</taxon>
        <taxon>Agaricomycetes</taxon>
        <taxon>Polyporales</taxon>
        <taxon>Cerrenaceae</taxon>
        <taxon>Cerrena</taxon>
    </lineage>
</organism>
<dbReference type="AlphaFoldDB" id="A0AAW0GAS9"/>
<evidence type="ECO:0000313" key="2">
    <source>
        <dbReference type="Proteomes" id="UP001385951"/>
    </source>
</evidence>
<accession>A0AAW0GAS9</accession>
<dbReference type="EMBL" id="JASBNA010000011">
    <property type="protein sequence ID" value="KAK7688414.1"/>
    <property type="molecule type" value="Genomic_DNA"/>
</dbReference>
<proteinExistence type="predicted"/>
<keyword evidence="2" id="KW-1185">Reference proteome</keyword>
<gene>
    <name evidence="1" type="ORF">QCA50_008787</name>
</gene>
<reference evidence="1 2" key="1">
    <citation type="submission" date="2022-09" db="EMBL/GenBank/DDBJ databases">
        <authorList>
            <person name="Palmer J.M."/>
        </authorList>
    </citation>
    <scope>NUCLEOTIDE SEQUENCE [LARGE SCALE GENOMIC DNA]</scope>
    <source>
        <strain evidence="1 2">DSM 7382</strain>
    </source>
</reference>
<sequence length="127" mass="14355">MSVVAVIQPPGVITYRGWTYGWLLDDKELKNLAKQKCYIHRAPPDTQPDQVDPVRNLISLITYIQSELRHQLQTKITVNLADGLINVVGFESVPHAERVGMARAFLVDTMGLTVDEKPDWIHIHGQL</sequence>
<name>A0AAW0GAS9_9APHY</name>
<dbReference type="Proteomes" id="UP001385951">
    <property type="component" value="Unassembled WGS sequence"/>
</dbReference>